<gene>
    <name evidence="2" type="ORF">WUBG_12630</name>
</gene>
<dbReference type="EMBL" id="ADBV01009042">
    <property type="protein sequence ID" value="EJW76461.1"/>
    <property type="molecule type" value="Genomic_DNA"/>
</dbReference>
<organism evidence="2 3">
    <name type="scientific">Wuchereria bancrofti</name>
    <dbReference type="NCBI Taxonomy" id="6293"/>
    <lineage>
        <taxon>Eukaryota</taxon>
        <taxon>Metazoa</taxon>
        <taxon>Ecdysozoa</taxon>
        <taxon>Nematoda</taxon>
        <taxon>Chromadorea</taxon>
        <taxon>Rhabditida</taxon>
        <taxon>Spirurina</taxon>
        <taxon>Spiruromorpha</taxon>
        <taxon>Filarioidea</taxon>
        <taxon>Onchocercidae</taxon>
        <taxon>Wuchereria</taxon>
    </lineage>
</organism>
<evidence type="ECO:0000313" key="2">
    <source>
        <dbReference type="EMBL" id="EJW76461.1"/>
    </source>
</evidence>
<evidence type="ECO:0000313" key="3">
    <source>
        <dbReference type="Proteomes" id="UP000004810"/>
    </source>
</evidence>
<comment type="caution">
    <text evidence="2">The sequence shown here is derived from an EMBL/GenBank/DDBJ whole genome shotgun (WGS) entry which is preliminary data.</text>
</comment>
<feature type="transmembrane region" description="Helical" evidence="1">
    <location>
        <begin position="46"/>
        <end position="67"/>
    </location>
</feature>
<dbReference type="AlphaFoldDB" id="J9E2J4"/>
<dbReference type="Proteomes" id="UP000004810">
    <property type="component" value="Unassembled WGS sequence"/>
</dbReference>
<accession>J9E2J4</accession>
<keyword evidence="1" id="KW-0812">Transmembrane</keyword>
<feature type="non-terminal residue" evidence="2">
    <location>
        <position position="114"/>
    </location>
</feature>
<proteinExistence type="predicted"/>
<keyword evidence="1" id="KW-1133">Transmembrane helix</keyword>
<evidence type="ECO:0000256" key="1">
    <source>
        <dbReference type="SAM" id="Phobius"/>
    </source>
</evidence>
<name>J9E2J4_WUCBA</name>
<sequence>MESAPDTFSTNGTNGIINGTNINILPTTIITSLHKHQKWLIDKKRYIINVLLITALLLILFGIFMVIGRHKKNTPAKVSELEKIGNVENGSGNDKYSNISSLQQIGYNKQSLQK</sequence>
<protein>
    <submittedName>
        <fullName evidence="2">Uncharacterized protein</fullName>
    </submittedName>
</protein>
<keyword evidence="1" id="KW-0472">Membrane</keyword>
<reference evidence="3" key="1">
    <citation type="submission" date="2012-08" db="EMBL/GenBank/DDBJ databases">
        <title>The Genome Sequence of Wuchereria bancrofti.</title>
        <authorList>
            <person name="Nutman T.B."/>
            <person name="Fink D.L."/>
            <person name="Russ C."/>
            <person name="Young S."/>
            <person name="Zeng Q."/>
            <person name="Koehrsen M."/>
            <person name="Alvarado L."/>
            <person name="Berlin A."/>
            <person name="Chapman S.B."/>
            <person name="Chen Z."/>
            <person name="Freedman E."/>
            <person name="Gellesch M."/>
            <person name="Goldberg J."/>
            <person name="Griggs A."/>
            <person name="Gujja S."/>
            <person name="Heilman E.R."/>
            <person name="Heiman D."/>
            <person name="Hepburn T."/>
            <person name="Howarth C."/>
            <person name="Jen D."/>
            <person name="Larson L."/>
            <person name="Lewis B."/>
            <person name="Mehta T."/>
            <person name="Park D."/>
            <person name="Pearson M."/>
            <person name="Roberts A."/>
            <person name="Saif S."/>
            <person name="Shea T."/>
            <person name="Shenoy N."/>
            <person name="Sisk P."/>
            <person name="Stolte C."/>
            <person name="Sykes S."/>
            <person name="Walk T."/>
            <person name="White J."/>
            <person name="Yandava C."/>
            <person name="Haas B."/>
            <person name="Henn M.R."/>
            <person name="Nusbaum C."/>
            <person name="Birren B."/>
        </authorList>
    </citation>
    <scope>NUCLEOTIDE SEQUENCE [LARGE SCALE GENOMIC DNA]</scope>
    <source>
        <strain evidence="3">NA</strain>
    </source>
</reference>